<dbReference type="Pfam" id="PF03981">
    <property type="entry name" value="Ubiq_cyt_C_chap"/>
    <property type="match status" value="1"/>
</dbReference>
<evidence type="ECO:0000313" key="3">
    <source>
        <dbReference type="EMBL" id="KFA87571.1"/>
    </source>
</evidence>
<sequence>MGVATDHDLTPLLNQCGDEDLQPLVDYILNASTNDLTTSPGYEARPGAPSTYVSEIVYEIKTFGGNTFANMFREDGVPYREVVTDVAERLKVQVSEDDTVEEMESGILTKVLEDMLEKMSPEERQRLDEEFAEAGRAVGDKGATVPLSILILQGGVRLSGFMAYRLAAIVANAVARAVLGRGLSVGANAALMRVLGMAAGPIGWVLTGLWTAIDIAGPAFRVTLPCVCHVAFLRQKQAYKVAL</sequence>
<comment type="similarity">
    <text evidence="1">Belongs to the UPF0174 family.</text>
</comment>
<feature type="domain" description="Ubiquinol-cytochrome c chaperone" evidence="2">
    <location>
        <begin position="63"/>
        <end position="223"/>
    </location>
</feature>
<name>A0A084SGI6_9BACT</name>
<protein>
    <recommendedName>
        <fullName evidence="2">Ubiquinol-cytochrome c chaperone domain-containing protein</fullName>
    </recommendedName>
</protein>
<evidence type="ECO:0000259" key="2">
    <source>
        <dbReference type="Pfam" id="PF03981"/>
    </source>
</evidence>
<proteinExistence type="inferred from homology"/>
<dbReference type="AlphaFoldDB" id="A0A084SGI6"/>
<reference evidence="3 4" key="1">
    <citation type="submission" date="2014-07" db="EMBL/GenBank/DDBJ databases">
        <title>Draft Genome Sequence of Gephyronic Acid Producer, Cystobacter violaceus Strain Cb vi76.</title>
        <authorList>
            <person name="Stevens D.C."/>
            <person name="Young J."/>
            <person name="Carmichael R."/>
            <person name="Tan J."/>
            <person name="Taylor R.E."/>
        </authorList>
    </citation>
    <scope>NUCLEOTIDE SEQUENCE [LARGE SCALE GENOMIC DNA]</scope>
    <source>
        <strain evidence="3 4">Cb vi76</strain>
    </source>
</reference>
<accession>A0A084SGI6</accession>
<comment type="caution">
    <text evidence="3">The sequence shown here is derived from an EMBL/GenBank/DDBJ whole genome shotgun (WGS) entry which is preliminary data.</text>
</comment>
<dbReference type="EMBL" id="JPMI01000367">
    <property type="protein sequence ID" value="KFA87571.1"/>
    <property type="molecule type" value="Genomic_DNA"/>
</dbReference>
<dbReference type="Proteomes" id="UP000028547">
    <property type="component" value="Unassembled WGS sequence"/>
</dbReference>
<gene>
    <name evidence="3" type="ORF">Q664_46980</name>
</gene>
<evidence type="ECO:0000313" key="4">
    <source>
        <dbReference type="Proteomes" id="UP000028547"/>
    </source>
</evidence>
<evidence type="ECO:0000256" key="1">
    <source>
        <dbReference type="ARBA" id="ARBA00006436"/>
    </source>
</evidence>
<organism evidence="3 4">
    <name type="scientific">Archangium violaceum Cb vi76</name>
    <dbReference type="NCBI Taxonomy" id="1406225"/>
    <lineage>
        <taxon>Bacteria</taxon>
        <taxon>Pseudomonadati</taxon>
        <taxon>Myxococcota</taxon>
        <taxon>Myxococcia</taxon>
        <taxon>Myxococcales</taxon>
        <taxon>Cystobacterineae</taxon>
        <taxon>Archangiaceae</taxon>
        <taxon>Archangium</taxon>
    </lineage>
</organism>
<dbReference type="InterPro" id="IPR021150">
    <property type="entry name" value="Ubiq_cyt_c_chap"/>
</dbReference>
<dbReference type="RefSeq" id="WP_043411889.1">
    <property type="nucleotide sequence ID" value="NZ_JPMI01000367.1"/>
</dbReference>